<gene>
    <name evidence="1" type="ORF">DK849_00935</name>
</gene>
<dbReference type="OrthoDB" id="397639at2"/>
<sequence length="335" mass="38694">MDLKLPGGIRHYIKWLRLQSGLSYRKWSSKRIAFVGVLIAISVVFFLISVRIVPISALPSFKFSFIGLPIKITGFIFGPIVGLITGVIADLISFVLIPTYYHFLYTLAVGVAGFIPGICAYYFFNLNEIFFSKKYKIFKYTEIVEFFKRQYDEALFRNSSIDIQYFSEKIAYYEVKIILLENKHKPTAMINFSFISTLIILALQIFVIISIFASLDNSIFEHNRFIKNKTFYIVLTISGFLLMCVVIIVYRLFLRRKYETFIEIMAIISLCAILEFVNVILLSWADSSSLKTDFWVNLTGHTLTSPVKIFFNLAIILATYKIVNPLVRSKEESRF</sequence>
<dbReference type="Proteomes" id="UP000249865">
    <property type="component" value="Chromosome"/>
</dbReference>
<dbReference type="RefSeq" id="WP_029330086.1">
    <property type="nucleotide sequence ID" value="NZ_CP030103.1"/>
</dbReference>
<evidence type="ECO:0000313" key="2">
    <source>
        <dbReference type="Proteomes" id="UP000249865"/>
    </source>
</evidence>
<accession>A0A2Z4LMJ2</accession>
<proteinExistence type="predicted"/>
<keyword evidence="2" id="KW-1185">Reference proteome</keyword>
<evidence type="ECO:0000313" key="1">
    <source>
        <dbReference type="EMBL" id="AWX42648.1"/>
    </source>
</evidence>
<organism evidence="1 2">
    <name type="scientific">Metamycoplasma cloacale</name>
    <dbReference type="NCBI Taxonomy" id="92401"/>
    <lineage>
        <taxon>Bacteria</taxon>
        <taxon>Bacillati</taxon>
        <taxon>Mycoplasmatota</taxon>
        <taxon>Mycoplasmoidales</taxon>
        <taxon>Metamycoplasmataceae</taxon>
        <taxon>Metamycoplasma</taxon>
    </lineage>
</organism>
<name>A0A2Z4LMJ2_9BACT</name>
<protein>
    <submittedName>
        <fullName evidence="1">ECF transporter S component</fullName>
    </submittedName>
</protein>
<reference evidence="2" key="1">
    <citation type="submission" date="2018-06" db="EMBL/GenBank/DDBJ databases">
        <title>Complete genome sequences of Mycoplasma anatis, M. anseris and M. cloacale type strains.</title>
        <authorList>
            <person name="Grozner D."/>
            <person name="Forro B."/>
            <person name="Sulyok K.M."/>
            <person name="Marton S."/>
            <person name="Kreizinger Z."/>
            <person name="Banyai K."/>
            <person name="Gyuranecz M."/>
        </authorList>
    </citation>
    <scope>NUCLEOTIDE SEQUENCE [LARGE SCALE GENOMIC DNA]</scope>
    <source>
        <strain evidence="2">NCTC 10199</strain>
    </source>
</reference>
<dbReference type="KEGG" id="mclo:DK849_00935"/>
<dbReference type="Gene3D" id="1.10.1760.20">
    <property type="match status" value="1"/>
</dbReference>
<dbReference type="EMBL" id="CP030103">
    <property type="protein sequence ID" value="AWX42648.1"/>
    <property type="molecule type" value="Genomic_DNA"/>
</dbReference>
<dbReference type="AlphaFoldDB" id="A0A2Z4LMJ2"/>